<organism evidence="2 3">
    <name type="scientific">Aspergillus steynii IBT 23096</name>
    <dbReference type="NCBI Taxonomy" id="1392250"/>
    <lineage>
        <taxon>Eukaryota</taxon>
        <taxon>Fungi</taxon>
        <taxon>Dikarya</taxon>
        <taxon>Ascomycota</taxon>
        <taxon>Pezizomycotina</taxon>
        <taxon>Eurotiomycetes</taxon>
        <taxon>Eurotiomycetidae</taxon>
        <taxon>Eurotiales</taxon>
        <taxon>Aspergillaceae</taxon>
        <taxon>Aspergillus</taxon>
        <taxon>Aspergillus subgen. Circumdati</taxon>
    </lineage>
</organism>
<feature type="compositionally biased region" description="Basic and acidic residues" evidence="1">
    <location>
        <begin position="1"/>
        <end position="16"/>
    </location>
</feature>
<feature type="compositionally biased region" description="Polar residues" evidence="1">
    <location>
        <begin position="344"/>
        <end position="360"/>
    </location>
</feature>
<dbReference type="EMBL" id="MSFO01000011">
    <property type="protein sequence ID" value="PLB43087.1"/>
    <property type="molecule type" value="Genomic_DNA"/>
</dbReference>
<feature type="compositionally biased region" description="Basic residues" evidence="1">
    <location>
        <begin position="53"/>
        <end position="68"/>
    </location>
</feature>
<dbReference type="GeneID" id="36553756"/>
<evidence type="ECO:0008006" key="4">
    <source>
        <dbReference type="Google" id="ProtNLM"/>
    </source>
</evidence>
<feature type="compositionally biased region" description="Basic and acidic residues" evidence="1">
    <location>
        <begin position="184"/>
        <end position="198"/>
    </location>
</feature>
<gene>
    <name evidence="2" type="ORF">P170DRAFT_394366</name>
</gene>
<keyword evidence="3" id="KW-1185">Reference proteome</keyword>
<feature type="compositionally biased region" description="Low complexity" evidence="1">
    <location>
        <begin position="215"/>
        <end position="228"/>
    </location>
</feature>
<dbReference type="STRING" id="1392250.A0A2I2FR51"/>
<feature type="region of interest" description="Disordered" evidence="1">
    <location>
        <begin position="1"/>
        <end position="403"/>
    </location>
</feature>
<comment type="caution">
    <text evidence="2">The sequence shown here is derived from an EMBL/GenBank/DDBJ whole genome shotgun (WGS) entry which is preliminary data.</text>
</comment>
<feature type="compositionally biased region" description="Polar residues" evidence="1">
    <location>
        <begin position="245"/>
        <end position="269"/>
    </location>
</feature>
<dbReference type="AlphaFoldDB" id="A0A2I2FR51"/>
<feature type="compositionally biased region" description="Polar residues" evidence="1">
    <location>
        <begin position="205"/>
        <end position="214"/>
    </location>
</feature>
<feature type="compositionally biased region" description="Basic residues" evidence="1">
    <location>
        <begin position="25"/>
        <end position="38"/>
    </location>
</feature>
<dbReference type="OrthoDB" id="5424692at2759"/>
<evidence type="ECO:0000313" key="3">
    <source>
        <dbReference type="Proteomes" id="UP000234275"/>
    </source>
</evidence>
<accession>A0A2I2FR51</accession>
<feature type="compositionally biased region" description="Polar residues" evidence="1">
    <location>
        <begin position="150"/>
        <end position="160"/>
    </location>
</feature>
<proteinExistence type="predicted"/>
<feature type="compositionally biased region" description="Basic and acidic residues" evidence="1">
    <location>
        <begin position="294"/>
        <end position="304"/>
    </location>
</feature>
<name>A0A2I2FR51_9EURO</name>
<dbReference type="VEuPathDB" id="FungiDB:P170DRAFT_394366"/>
<sequence>MDWDRNRRFDDHRGGESYRPANRGYIRRSRSPRNRSPRRLADTWVPSSNRTYNRLRSRSPPSFRRRSSRSPPYYGRDVGLPSYNKTCSSPRRFSPRRERAPVHTSWRPRSPYTDGRSRDFSRGRTAFSRSREMTPTSQDARTDKRDRSLIPSSEQFPRSNSRPRRGSLRENLPRAPVSFRSRSPLHERRDRYLEDNRFQKRRSLSPRSTFSKHTSAPGSGSNSRRSSPFTDRPPASDPRGRSPAAHSTSRQQLTRNLRNSPTRQDTTPSLGKDESRDGTPIPRQDPAMSTNRGSDLDKTDRSDSSDLYGKNPSQTNATRFHSHAKTPHSALQSQSPPSGPSHGAKTSSSQNRGSSISLLSAPTRPRGGASFKELNTFAGPTVRRGPLTPHANMPPSGPRTNHVPTGPSAEIHRPHAYRQNSLTAPSYPRTPKYTSHLAGLCSIIPGGRLLPSALEPTMEKRLSQLDVDKMRLFEQITESQRLKRTGVRDWDKLDRESSICALKSELAEGHLQCITDSESMHGAAIF</sequence>
<evidence type="ECO:0000313" key="2">
    <source>
        <dbReference type="EMBL" id="PLB43087.1"/>
    </source>
</evidence>
<protein>
    <recommendedName>
        <fullName evidence="4">Serine/arginine repetitive matrix protein 1</fullName>
    </recommendedName>
</protein>
<reference evidence="2 3" key="1">
    <citation type="submission" date="2016-12" db="EMBL/GenBank/DDBJ databases">
        <title>The genomes of Aspergillus section Nigri reveals drivers in fungal speciation.</title>
        <authorList>
            <consortium name="DOE Joint Genome Institute"/>
            <person name="Vesth T.C."/>
            <person name="Nybo J."/>
            <person name="Theobald S."/>
            <person name="Brandl J."/>
            <person name="Frisvad J.C."/>
            <person name="Nielsen K.F."/>
            <person name="Lyhne E.K."/>
            <person name="Kogle M.E."/>
            <person name="Kuo A."/>
            <person name="Riley R."/>
            <person name="Clum A."/>
            <person name="Nolan M."/>
            <person name="Lipzen A."/>
            <person name="Salamov A."/>
            <person name="Henrissat B."/>
            <person name="Wiebenga A."/>
            <person name="De Vries R.P."/>
            <person name="Grigoriev I.V."/>
            <person name="Mortensen U.H."/>
            <person name="Andersen M.R."/>
            <person name="Baker S.E."/>
        </authorList>
    </citation>
    <scope>NUCLEOTIDE SEQUENCE [LARGE SCALE GENOMIC DNA]</scope>
    <source>
        <strain evidence="2 3">IBT 23096</strain>
    </source>
</reference>
<evidence type="ECO:0000256" key="1">
    <source>
        <dbReference type="SAM" id="MobiDB-lite"/>
    </source>
</evidence>
<dbReference type="Proteomes" id="UP000234275">
    <property type="component" value="Unassembled WGS sequence"/>
</dbReference>
<dbReference type="RefSeq" id="XP_024698389.1">
    <property type="nucleotide sequence ID" value="XM_024846057.1"/>
</dbReference>